<organism evidence="3 4">
    <name type="scientific">Neocucurbitaria cava</name>
    <dbReference type="NCBI Taxonomy" id="798079"/>
    <lineage>
        <taxon>Eukaryota</taxon>
        <taxon>Fungi</taxon>
        <taxon>Dikarya</taxon>
        <taxon>Ascomycota</taxon>
        <taxon>Pezizomycotina</taxon>
        <taxon>Dothideomycetes</taxon>
        <taxon>Pleosporomycetidae</taxon>
        <taxon>Pleosporales</taxon>
        <taxon>Pleosporineae</taxon>
        <taxon>Cucurbitariaceae</taxon>
        <taxon>Neocucurbitaria</taxon>
    </lineage>
</organism>
<dbReference type="Pfam" id="PF07876">
    <property type="entry name" value="Dabb"/>
    <property type="match status" value="1"/>
</dbReference>
<dbReference type="AlphaFoldDB" id="A0A9W8Y9M9"/>
<sequence length="110" mass="12366">MTIVHVVLFEWKPELTEEKIQEACKGMLALKEQCIRPTSQKPYILSSSGGKNNSPEGHSGGLNHGFVVEFASAEDRDYYVNKDPAHQDFIKFVLPLIQGARIVDYEPGKF</sequence>
<dbReference type="InterPro" id="IPR044662">
    <property type="entry name" value="HS1/DABB1-like"/>
</dbReference>
<dbReference type="EMBL" id="JAPEUY010000010">
    <property type="protein sequence ID" value="KAJ4369160.1"/>
    <property type="molecule type" value="Genomic_DNA"/>
</dbReference>
<dbReference type="SMART" id="SM00886">
    <property type="entry name" value="Dabb"/>
    <property type="match status" value="1"/>
</dbReference>
<dbReference type="InterPro" id="IPR013097">
    <property type="entry name" value="Dabb"/>
</dbReference>
<feature type="domain" description="Stress-response A/B barrel" evidence="2">
    <location>
        <begin position="3"/>
        <end position="105"/>
    </location>
</feature>
<evidence type="ECO:0000313" key="4">
    <source>
        <dbReference type="Proteomes" id="UP001140560"/>
    </source>
</evidence>
<dbReference type="InterPro" id="IPR011008">
    <property type="entry name" value="Dimeric_a/b-barrel"/>
</dbReference>
<protein>
    <recommendedName>
        <fullName evidence="2">Stress-response A/B barrel domain-containing protein</fullName>
    </recommendedName>
</protein>
<dbReference type="OrthoDB" id="1601230at2759"/>
<evidence type="ECO:0000256" key="1">
    <source>
        <dbReference type="ARBA" id="ARBA00011738"/>
    </source>
</evidence>
<accession>A0A9W8Y9M9</accession>
<dbReference type="PROSITE" id="PS51502">
    <property type="entry name" value="S_R_A_B_BARREL"/>
    <property type="match status" value="1"/>
</dbReference>
<dbReference type="SUPFAM" id="SSF54909">
    <property type="entry name" value="Dimeric alpha+beta barrel"/>
    <property type="match status" value="1"/>
</dbReference>
<comment type="subunit">
    <text evidence="1">Homodimer.</text>
</comment>
<comment type="caution">
    <text evidence="3">The sequence shown here is derived from an EMBL/GenBank/DDBJ whole genome shotgun (WGS) entry which is preliminary data.</text>
</comment>
<evidence type="ECO:0000259" key="2">
    <source>
        <dbReference type="PROSITE" id="PS51502"/>
    </source>
</evidence>
<gene>
    <name evidence="3" type="ORF">N0V83_006244</name>
</gene>
<dbReference type="PANTHER" id="PTHR33178">
    <property type="match status" value="1"/>
</dbReference>
<dbReference type="PANTHER" id="PTHR33178:SF10">
    <property type="entry name" value="STRESS-RESPONSE A_B BARREL DOMAIN-CONTAINING PROTEIN"/>
    <property type="match status" value="1"/>
</dbReference>
<proteinExistence type="predicted"/>
<dbReference type="Proteomes" id="UP001140560">
    <property type="component" value="Unassembled WGS sequence"/>
</dbReference>
<keyword evidence="4" id="KW-1185">Reference proteome</keyword>
<dbReference type="Gene3D" id="3.30.70.100">
    <property type="match status" value="1"/>
</dbReference>
<reference evidence="3" key="1">
    <citation type="submission" date="2022-10" db="EMBL/GenBank/DDBJ databases">
        <title>Tapping the CABI collections for fungal endophytes: first genome assemblies for Collariella, Neodidymelliopsis, Ascochyta clinopodiicola, Didymella pomorum, Didymosphaeria variabile, Neocosmospora piperis and Neocucurbitaria cava.</title>
        <authorList>
            <person name="Hill R."/>
        </authorList>
    </citation>
    <scope>NUCLEOTIDE SEQUENCE</scope>
    <source>
        <strain evidence="3">IMI 356814</strain>
    </source>
</reference>
<name>A0A9W8Y9M9_9PLEO</name>
<evidence type="ECO:0000313" key="3">
    <source>
        <dbReference type="EMBL" id="KAJ4369160.1"/>
    </source>
</evidence>